<dbReference type="GO" id="GO:0015386">
    <property type="term" value="F:potassium:proton antiporter activity"/>
    <property type="evidence" value="ECO:0007669"/>
    <property type="project" value="TreeGrafter"/>
</dbReference>
<reference evidence="13" key="1">
    <citation type="journal article" date="2017" name="Environ. Microbiol. Rep.">
        <title>Genetic Diversity of Marine Anaerobic Ammonium-Oxidizing Bacteria as Revealed by Genomic and Proteomic Analyses of 'Candidatus Scalindua japonica'.</title>
        <authorList>
            <person name="Oshiki M."/>
            <person name="Mizuto K."/>
            <person name="Kimura Z."/>
            <person name="Kindaichi T."/>
            <person name="Satoh H."/>
            <person name="Okabe S."/>
        </authorList>
    </citation>
    <scope>NUCLEOTIDE SEQUENCE [LARGE SCALE GENOMIC DNA]</scope>
    <source>
        <strain evidence="13">husup-a2</strain>
    </source>
</reference>
<dbReference type="SUPFAM" id="SSF51206">
    <property type="entry name" value="cAMP-binding domain-like"/>
    <property type="match status" value="1"/>
</dbReference>
<dbReference type="GO" id="GO:0005886">
    <property type="term" value="C:plasma membrane"/>
    <property type="evidence" value="ECO:0007669"/>
    <property type="project" value="UniProtKB-SubCell"/>
</dbReference>
<keyword evidence="5 10" id="KW-1133">Transmembrane helix</keyword>
<dbReference type="CDD" id="cd00038">
    <property type="entry name" value="CAP_ED"/>
    <property type="match status" value="1"/>
</dbReference>
<feature type="transmembrane region" description="Helical" evidence="10">
    <location>
        <begin position="119"/>
        <end position="138"/>
    </location>
</feature>
<keyword evidence="9" id="KW-0739">Sodium transport</keyword>
<dbReference type="GO" id="GO:0051453">
    <property type="term" value="P:regulation of intracellular pH"/>
    <property type="evidence" value="ECO:0007669"/>
    <property type="project" value="TreeGrafter"/>
</dbReference>
<keyword evidence="13" id="KW-1185">Reference proteome</keyword>
<evidence type="ECO:0000313" key="13">
    <source>
        <dbReference type="Proteomes" id="UP000218542"/>
    </source>
</evidence>
<dbReference type="GO" id="GO:0098719">
    <property type="term" value="P:sodium ion import across plasma membrane"/>
    <property type="evidence" value="ECO:0007669"/>
    <property type="project" value="TreeGrafter"/>
</dbReference>
<keyword evidence="3" id="KW-1003">Cell membrane</keyword>
<dbReference type="PROSITE" id="PS00888">
    <property type="entry name" value="CNMP_BINDING_1"/>
    <property type="match status" value="1"/>
</dbReference>
<evidence type="ECO:0000256" key="1">
    <source>
        <dbReference type="ARBA" id="ARBA00004651"/>
    </source>
</evidence>
<gene>
    <name evidence="12" type="ORF">SCALIN_C17_0072</name>
</gene>
<evidence type="ECO:0000256" key="6">
    <source>
        <dbReference type="ARBA" id="ARBA00023053"/>
    </source>
</evidence>
<dbReference type="InterPro" id="IPR000595">
    <property type="entry name" value="cNMP-bd_dom"/>
</dbReference>
<dbReference type="Gene3D" id="2.60.120.10">
    <property type="entry name" value="Jelly Rolls"/>
    <property type="match status" value="1"/>
</dbReference>
<accession>A0A286TYQ5</accession>
<evidence type="ECO:0000313" key="12">
    <source>
        <dbReference type="EMBL" id="GAX61039.1"/>
    </source>
</evidence>
<dbReference type="Gene3D" id="6.10.140.1330">
    <property type="match status" value="1"/>
</dbReference>
<dbReference type="Proteomes" id="UP000218542">
    <property type="component" value="Unassembled WGS sequence"/>
</dbReference>
<protein>
    <submittedName>
        <fullName evidence="12">Na+/H+ and K+/H+ antiporters</fullName>
    </submittedName>
</protein>
<dbReference type="PANTHER" id="PTHR10110:SF86">
    <property type="entry name" value="SODIUM_HYDROGEN EXCHANGER 7"/>
    <property type="match status" value="1"/>
</dbReference>
<feature type="transmembrane region" description="Helical" evidence="10">
    <location>
        <begin position="222"/>
        <end position="241"/>
    </location>
</feature>
<keyword evidence="8 10" id="KW-0472">Membrane</keyword>
<evidence type="ECO:0000256" key="10">
    <source>
        <dbReference type="SAM" id="Phobius"/>
    </source>
</evidence>
<keyword evidence="7" id="KW-0406">Ion transport</keyword>
<dbReference type="GO" id="GO:0015385">
    <property type="term" value="F:sodium:proton antiporter activity"/>
    <property type="evidence" value="ECO:0007669"/>
    <property type="project" value="InterPro"/>
</dbReference>
<feature type="transmembrane region" description="Helical" evidence="10">
    <location>
        <begin position="60"/>
        <end position="82"/>
    </location>
</feature>
<evidence type="ECO:0000256" key="8">
    <source>
        <dbReference type="ARBA" id="ARBA00023136"/>
    </source>
</evidence>
<dbReference type="EMBL" id="BAOS01000017">
    <property type="protein sequence ID" value="GAX61039.1"/>
    <property type="molecule type" value="Genomic_DNA"/>
</dbReference>
<sequence>MSIKMKNTITGASDLFSSWYRRLNFLVIITFILLFAGYSGTVWGGDHSSLSDQSPSGSSLVVVMVSAVLVLMILAAGVLAAAKRIKVPFAVALVFAGFAVAQLAPYGPDILQSFVGYKFTPEVFLYVFLPTLIFETAFNMDTRELRDNIFPITTLAIPGLLLSTAIIGLLISTLTHIELPAAMLLGAILSIIDHVAVGALLKQVGAPKRLMILMEGESLFSEVTLIVAAHILFGMAFAGHITSGSVLSGVVKFFIVSAGGISVGVLVALVTGFILSKVDDNPLIELSLIIVLAYMSFFILEHYFHVSGVLATASAGIIMGGWGRSKISPSVRKLLEEVWEYLAYLANAFIFLLLGLQINLPSLVKSLPVLVWVIPAMLLARGVIVYGLIPIVCRLPNTFKIDLRYQTVMYWGSMRGGIAIAMLLSLGAFKYTETFVAVITGVVLFTLLVQGLSIKKLVTMLGLDKPSLADRLAQLESVFSAKKHALARIPELRIGGLFSSSIADSLFTKCKSGMDDIQSELEGLRLEKLDKEREVQLIFFRSFAEEKTIYYEMFSKEHLTESAYRNLTYSIDIQIDVLRYQGTLPEVSLHFMREKRRERFLNGLLTSVLPLRFLSERLHATRTAMEYELVWGRYQASIRVLISLNKIIKHTPGRAEVIEEVCKTYYRWNESARERIDAIAEQFPEFVSSMQQRLSERMLIHAEREAIEEHERNGTLSHSVAKSILKRLAEEIHQLRGRVTGKLEVSPYELLNKVQFFQNVNKEGFAKIAERLRSCTVPAGNAIIRQGDTGDSMYFIVRGVVRTSFEDGDEERDMGTMMAGDFFGEIALLERCTRTATCRAVTPCALYELTRKDFEIIIATNPSIYAAVYKTGQERAAGLDNNSSKS</sequence>
<organism evidence="12 13">
    <name type="scientific">Candidatus Scalindua japonica</name>
    <dbReference type="NCBI Taxonomy" id="1284222"/>
    <lineage>
        <taxon>Bacteria</taxon>
        <taxon>Pseudomonadati</taxon>
        <taxon>Planctomycetota</taxon>
        <taxon>Candidatus Brocadiia</taxon>
        <taxon>Candidatus Brocadiales</taxon>
        <taxon>Candidatus Scalinduaceae</taxon>
        <taxon>Candidatus Scalindua</taxon>
    </lineage>
</organism>
<evidence type="ECO:0000256" key="2">
    <source>
        <dbReference type="ARBA" id="ARBA00022448"/>
    </source>
</evidence>
<feature type="transmembrane region" description="Helical" evidence="10">
    <location>
        <begin position="150"/>
        <end position="175"/>
    </location>
</feature>
<evidence type="ECO:0000256" key="5">
    <source>
        <dbReference type="ARBA" id="ARBA00022989"/>
    </source>
</evidence>
<dbReference type="InterPro" id="IPR006153">
    <property type="entry name" value="Cation/H_exchanger_TM"/>
</dbReference>
<dbReference type="SMART" id="SM00100">
    <property type="entry name" value="cNMP"/>
    <property type="match status" value="1"/>
</dbReference>
<dbReference type="PANTHER" id="PTHR10110">
    <property type="entry name" value="SODIUM/HYDROGEN EXCHANGER"/>
    <property type="match status" value="1"/>
</dbReference>
<evidence type="ECO:0000259" key="11">
    <source>
        <dbReference type="PROSITE" id="PS50042"/>
    </source>
</evidence>
<feature type="transmembrane region" description="Helical" evidence="10">
    <location>
        <begin position="253"/>
        <end position="275"/>
    </location>
</feature>
<dbReference type="OrthoDB" id="9809206at2"/>
<feature type="transmembrane region" description="Helical" evidence="10">
    <location>
        <begin position="435"/>
        <end position="454"/>
    </location>
</feature>
<feature type="transmembrane region" description="Helical" evidence="10">
    <location>
        <begin position="282"/>
        <end position="300"/>
    </location>
</feature>
<keyword evidence="2" id="KW-0813">Transport</keyword>
<dbReference type="InterPro" id="IPR018422">
    <property type="entry name" value="Cation/H_exchanger_CPA1"/>
</dbReference>
<evidence type="ECO:0000256" key="7">
    <source>
        <dbReference type="ARBA" id="ARBA00023065"/>
    </source>
</evidence>
<feature type="transmembrane region" description="Helical" evidence="10">
    <location>
        <begin position="89"/>
        <end position="107"/>
    </location>
</feature>
<dbReference type="InterPro" id="IPR018490">
    <property type="entry name" value="cNMP-bd_dom_sf"/>
</dbReference>
<evidence type="ECO:0000256" key="3">
    <source>
        <dbReference type="ARBA" id="ARBA00022475"/>
    </source>
</evidence>
<proteinExistence type="predicted"/>
<name>A0A286TYQ5_9BACT</name>
<dbReference type="Pfam" id="PF00027">
    <property type="entry name" value="cNMP_binding"/>
    <property type="match status" value="1"/>
</dbReference>
<dbReference type="AlphaFoldDB" id="A0A286TYQ5"/>
<feature type="transmembrane region" description="Helical" evidence="10">
    <location>
        <begin position="181"/>
        <end position="201"/>
    </location>
</feature>
<comment type="caution">
    <text evidence="12">The sequence shown here is derived from an EMBL/GenBank/DDBJ whole genome shotgun (WGS) entry which is preliminary data.</text>
</comment>
<evidence type="ECO:0000256" key="9">
    <source>
        <dbReference type="ARBA" id="ARBA00023201"/>
    </source>
</evidence>
<feature type="transmembrane region" description="Helical" evidence="10">
    <location>
        <begin position="342"/>
        <end position="360"/>
    </location>
</feature>
<feature type="domain" description="Cyclic nucleotide-binding" evidence="11">
    <location>
        <begin position="756"/>
        <end position="875"/>
    </location>
</feature>
<keyword evidence="4 10" id="KW-0812">Transmembrane</keyword>
<keyword evidence="6" id="KW-0915">Sodium</keyword>
<feature type="transmembrane region" description="Helical" evidence="10">
    <location>
        <begin position="372"/>
        <end position="396"/>
    </location>
</feature>
<dbReference type="PROSITE" id="PS50042">
    <property type="entry name" value="CNMP_BINDING_3"/>
    <property type="match status" value="1"/>
</dbReference>
<evidence type="ECO:0000256" key="4">
    <source>
        <dbReference type="ARBA" id="ARBA00022692"/>
    </source>
</evidence>
<dbReference type="InterPro" id="IPR014710">
    <property type="entry name" value="RmlC-like_jellyroll"/>
</dbReference>
<dbReference type="InterPro" id="IPR018488">
    <property type="entry name" value="cNMP-bd_CS"/>
</dbReference>
<feature type="transmembrane region" description="Helical" evidence="10">
    <location>
        <begin position="408"/>
        <end position="429"/>
    </location>
</feature>
<dbReference type="Pfam" id="PF00999">
    <property type="entry name" value="Na_H_Exchanger"/>
    <property type="match status" value="1"/>
</dbReference>
<comment type="subcellular location">
    <subcellularLocation>
        <location evidence="1">Cell membrane</location>
        <topology evidence="1">Multi-pass membrane protein</topology>
    </subcellularLocation>
</comment>